<dbReference type="Proteomes" id="UP000440578">
    <property type="component" value="Unassembled WGS sequence"/>
</dbReference>
<comment type="caution">
    <text evidence="2">The sequence shown here is derived from an EMBL/GenBank/DDBJ whole genome shotgun (WGS) entry which is preliminary data.</text>
</comment>
<keyword evidence="3" id="KW-1185">Reference proteome</keyword>
<protein>
    <submittedName>
        <fullName evidence="2">Constitutive coactivator of PPAR-gamma-like protein 2</fullName>
    </submittedName>
</protein>
<dbReference type="PANTHER" id="PTHR15976:SF16">
    <property type="entry name" value="ASTEROID DOMAIN-CONTAINING PROTEIN"/>
    <property type="match status" value="1"/>
</dbReference>
<name>A0A6A4VK16_AMPAM</name>
<dbReference type="PANTHER" id="PTHR15976">
    <property type="entry name" value="CONSTITUTIVE COACTIVATOR OF PEROXISOME PROLIFERATOR-ACTIVATED RECEPTOR GAMMA"/>
    <property type="match status" value="1"/>
</dbReference>
<sequence>MNCDSGLLSRGTLETKEFILQQVARGLDLQPNRFSLLAALLGNFLLTDQDLADFHESLLQASQARAEPPGTPAAPDADAALQLQLVGAVLQFVRSLPSVDRLDAVGRARALNGSCSVLAAERSSDAGGGSLSGPPSVPSDPGSVLDVAPAAQTRAGGRTDEQADCLARRFGLLGLDIFWWPPVDAYVPGTAPGSYSDDRPANGHSSAGAEGPAVTLTPPPLPPVTAEVLRTAGERHRRGLMTPWVYQVLTKGELKVPVCVEDELNRELPNAVLFFRPARERIYGVLFNLYHHSYLSHRDRDKPEHERHAVPRVQIREWVYSRSNPYRRPELVPAQPLGWGVPTVQRLWFGTSEDDKKRRLRAFLSCLQSDTPTIRNTVYVPEHLLVLACVLRFILSQTSGSQQPSIYKPELDAFIAQALCPKLADTQYLQELQVSQTTQRYGAAGEPDNSPTRSCR</sequence>
<organism evidence="2 3">
    <name type="scientific">Amphibalanus amphitrite</name>
    <name type="common">Striped barnacle</name>
    <name type="synonym">Balanus amphitrite</name>
    <dbReference type="NCBI Taxonomy" id="1232801"/>
    <lineage>
        <taxon>Eukaryota</taxon>
        <taxon>Metazoa</taxon>
        <taxon>Ecdysozoa</taxon>
        <taxon>Arthropoda</taxon>
        <taxon>Crustacea</taxon>
        <taxon>Multicrustacea</taxon>
        <taxon>Cirripedia</taxon>
        <taxon>Thoracica</taxon>
        <taxon>Thoracicalcarea</taxon>
        <taxon>Balanomorpha</taxon>
        <taxon>Balanoidea</taxon>
        <taxon>Balanidae</taxon>
        <taxon>Amphibalaninae</taxon>
        <taxon>Amphibalanus</taxon>
    </lineage>
</organism>
<evidence type="ECO:0000256" key="1">
    <source>
        <dbReference type="SAM" id="MobiDB-lite"/>
    </source>
</evidence>
<accession>A0A6A4VK16</accession>
<dbReference type="OrthoDB" id="10061469at2759"/>
<gene>
    <name evidence="2" type="primary">FAM120C</name>
    <name evidence="2" type="ORF">FJT64_005819</name>
</gene>
<reference evidence="2 3" key="1">
    <citation type="submission" date="2019-07" db="EMBL/GenBank/DDBJ databases">
        <title>Draft genome assembly of a fouling barnacle, Amphibalanus amphitrite (Darwin, 1854): The first reference genome for Thecostraca.</title>
        <authorList>
            <person name="Kim W."/>
        </authorList>
    </citation>
    <scope>NUCLEOTIDE SEQUENCE [LARGE SCALE GENOMIC DNA]</scope>
    <source>
        <strain evidence="2">SNU_AA5</strain>
        <tissue evidence="2">Soma without cirri and trophi</tissue>
    </source>
</reference>
<feature type="region of interest" description="Disordered" evidence="1">
    <location>
        <begin position="123"/>
        <end position="145"/>
    </location>
</feature>
<proteinExistence type="predicted"/>
<evidence type="ECO:0000313" key="2">
    <source>
        <dbReference type="EMBL" id="KAF0296727.1"/>
    </source>
</evidence>
<dbReference type="InterPro" id="IPR026784">
    <property type="entry name" value="Coact_PPARg"/>
</dbReference>
<evidence type="ECO:0000313" key="3">
    <source>
        <dbReference type="Proteomes" id="UP000440578"/>
    </source>
</evidence>
<dbReference type="GO" id="GO:0005634">
    <property type="term" value="C:nucleus"/>
    <property type="evidence" value="ECO:0007669"/>
    <property type="project" value="TreeGrafter"/>
</dbReference>
<dbReference type="AlphaFoldDB" id="A0A6A4VK16"/>
<dbReference type="EMBL" id="VIIS01001538">
    <property type="protein sequence ID" value="KAF0296727.1"/>
    <property type="molecule type" value="Genomic_DNA"/>
</dbReference>
<feature type="region of interest" description="Disordered" evidence="1">
    <location>
        <begin position="194"/>
        <end position="222"/>
    </location>
</feature>